<name>A0ACC0LMZ9_RHOML</name>
<dbReference type="EMBL" id="CM046398">
    <property type="protein sequence ID" value="KAI8530015.1"/>
    <property type="molecule type" value="Genomic_DNA"/>
</dbReference>
<accession>A0ACC0LMZ9</accession>
<evidence type="ECO:0000313" key="1">
    <source>
        <dbReference type="EMBL" id="KAI8530015.1"/>
    </source>
</evidence>
<dbReference type="Proteomes" id="UP001062846">
    <property type="component" value="Chromosome 11"/>
</dbReference>
<proteinExistence type="predicted"/>
<comment type="caution">
    <text evidence="1">The sequence shown here is derived from an EMBL/GenBank/DDBJ whole genome shotgun (WGS) entry which is preliminary data.</text>
</comment>
<organism evidence="1 2">
    <name type="scientific">Rhododendron molle</name>
    <name type="common">Chinese azalea</name>
    <name type="synonym">Azalea mollis</name>
    <dbReference type="NCBI Taxonomy" id="49168"/>
    <lineage>
        <taxon>Eukaryota</taxon>
        <taxon>Viridiplantae</taxon>
        <taxon>Streptophyta</taxon>
        <taxon>Embryophyta</taxon>
        <taxon>Tracheophyta</taxon>
        <taxon>Spermatophyta</taxon>
        <taxon>Magnoliopsida</taxon>
        <taxon>eudicotyledons</taxon>
        <taxon>Gunneridae</taxon>
        <taxon>Pentapetalae</taxon>
        <taxon>asterids</taxon>
        <taxon>Ericales</taxon>
        <taxon>Ericaceae</taxon>
        <taxon>Ericoideae</taxon>
        <taxon>Rhodoreae</taxon>
        <taxon>Rhododendron</taxon>
    </lineage>
</organism>
<reference evidence="1" key="1">
    <citation type="submission" date="2022-02" db="EMBL/GenBank/DDBJ databases">
        <title>Plant Genome Project.</title>
        <authorList>
            <person name="Zhang R.-G."/>
        </authorList>
    </citation>
    <scope>NUCLEOTIDE SEQUENCE</scope>
    <source>
        <strain evidence="1">AT1</strain>
    </source>
</reference>
<protein>
    <submittedName>
        <fullName evidence="1">Uncharacterized protein</fullName>
    </submittedName>
</protein>
<evidence type="ECO:0000313" key="2">
    <source>
        <dbReference type="Proteomes" id="UP001062846"/>
    </source>
</evidence>
<keyword evidence="2" id="KW-1185">Reference proteome</keyword>
<sequence>MLRAACRTAHTLLRSTSSIAQMRPPWQSSENPFIVVKYLSTLITELYTTSYMCSAGTCSPVIGEVSEAENQLNHFLQSIAEYQQLYIIMQRTSPSAKGDPNDISCCFVEEVDWRCPWQDLPDMAIHFAGFERMVIAGLTSFTFYIPGRMLRQLGLSQGQNRAGTEDFCIPNFSAQTLHEYRSLDSP</sequence>
<gene>
    <name evidence="1" type="ORF">RHMOL_Rhmol11G0021100</name>
</gene>